<dbReference type="Pfam" id="PF15370">
    <property type="entry name" value="NOPCHAP1"/>
    <property type="match status" value="1"/>
</dbReference>
<accession>A0ABR0LN46</accession>
<gene>
    <name evidence="2" type="ORF">LTR16_004435</name>
</gene>
<feature type="compositionally biased region" description="Acidic residues" evidence="1">
    <location>
        <begin position="78"/>
        <end position="90"/>
    </location>
</feature>
<feature type="region of interest" description="Disordered" evidence="1">
    <location>
        <begin position="164"/>
        <end position="223"/>
    </location>
</feature>
<dbReference type="PANTHER" id="PTHR38489">
    <property type="entry name" value="HISTONE CHAPERONE DOMAIN-CONTAINING PROTEIN"/>
    <property type="match status" value="1"/>
</dbReference>
<evidence type="ECO:0000313" key="3">
    <source>
        <dbReference type="Proteomes" id="UP001357485"/>
    </source>
</evidence>
<protein>
    <submittedName>
        <fullName evidence="2">Uncharacterized protein</fullName>
    </submittedName>
</protein>
<keyword evidence="3" id="KW-1185">Reference proteome</keyword>
<comment type="caution">
    <text evidence="2">The sequence shown here is derived from an EMBL/GenBank/DDBJ whole genome shotgun (WGS) entry which is preliminary data.</text>
</comment>
<evidence type="ECO:0000256" key="1">
    <source>
        <dbReference type="SAM" id="MobiDB-lite"/>
    </source>
</evidence>
<feature type="compositionally biased region" description="Acidic residues" evidence="1">
    <location>
        <begin position="196"/>
        <end position="207"/>
    </location>
</feature>
<organism evidence="2 3">
    <name type="scientific">Cryomyces antarcticus</name>
    <dbReference type="NCBI Taxonomy" id="329879"/>
    <lineage>
        <taxon>Eukaryota</taxon>
        <taxon>Fungi</taxon>
        <taxon>Dikarya</taxon>
        <taxon>Ascomycota</taxon>
        <taxon>Pezizomycotina</taxon>
        <taxon>Dothideomycetes</taxon>
        <taxon>Dothideomycetes incertae sedis</taxon>
        <taxon>Cryomyces</taxon>
    </lineage>
</organism>
<name>A0ABR0LN46_9PEZI</name>
<dbReference type="InterPro" id="IPR027921">
    <property type="entry name" value="NOPCHAP1"/>
</dbReference>
<dbReference type="Proteomes" id="UP001357485">
    <property type="component" value="Unassembled WGS sequence"/>
</dbReference>
<sequence length="223" mass="23792">MPSLPSLKRARDETEPQPSHRPVRFKPSPPDQTPTSRTNRGRSSSASPSPPNLSASASRSSNDGLPNEEDNTSLTSSSDEEEDQQDEEMADSSTDTSSGSEFEASDTDAIATLFNPRQPDATSRSPNSNSHPQTLLTRLSTFLPQLAAANSELDAERAAGQVLRHRMEISDGEEGAGEGEGPYIEMDLGLGVLEEQGPDADVEEESSESSSSEAEDISRNEAG</sequence>
<evidence type="ECO:0000313" key="2">
    <source>
        <dbReference type="EMBL" id="KAK5200915.1"/>
    </source>
</evidence>
<dbReference type="EMBL" id="JAVRRA010017001">
    <property type="protein sequence ID" value="KAK5200915.1"/>
    <property type="molecule type" value="Genomic_DNA"/>
</dbReference>
<feature type="compositionally biased region" description="Polar residues" evidence="1">
    <location>
        <begin position="120"/>
        <end position="137"/>
    </location>
</feature>
<proteinExistence type="predicted"/>
<feature type="compositionally biased region" description="Low complexity" evidence="1">
    <location>
        <begin position="41"/>
        <end position="62"/>
    </location>
</feature>
<feature type="compositionally biased region" description="Polar residues" evidence="1">
    <location>
        <begin position="91"/>
        <end position="100"/>
    </location>
</feature>
<feature type="region of interest" description="Disordered" evidence="1">
    <location>
        <begin position="1"/>
        <end position="137"/>
    </location>
</feature>
<reference evidence="2 3" key="1">
    <citation type="submission" date="2023-08" db="EMBL/GenBank/DDBJ databases">
        <title>Black Yeasts Isolated from many extreme environments.</title>
        <authorList>
            <person name="Coleine C."/>
            <person name="Stajich J.E."/>
            <person name="Selbmann L."/>
        </authorList>
    </citation>
    <scope>NUCLEOTIDE SEQUENCE [LARGE SCALE GENOMIC DNA]</scope>
    <source>
        <strain evidence="2 3">CCFEE 536</strain>
    </source>
</reference>
<feature type="non-terminal residue" evidence="2">
    <location>
        <position position="223"/>
    </location>
</feature>
<dbReference type="PANTHER" id="PTHR38489:SF1">
    <property type="entry name" value="HISTONE CHAPERONE DOMAIN-CONTAINING PROTEIN"/>
    <property type="match status" value="1"/>
</dbReference>